<dbReference type="Proteomes" id="UP000292372">
    <property type="component" value="Unassembled WGS sequence"/>
</dbReference>
<evidence type="ECO:0000313" key="2">
    <source>
        <dbReference type="Proteomes" id="UP000292372"/>
    </source>
</evidence>
<keyword evidence="2" id="KW-1185">Reference proteome</keyword>
<name>A0A4Q9FMH8_9FLAO</name>
<dbReference type="PROSITE" id="PS51257">
    <property type="entry name" value="PROKAR_LIPOPROTEIN"/>
    <property type="match status" value="1"/>
</dbReference>
<protein>
    <recommendedName>
        <fullName evidence="3">Lipocalin-like domain-containing protein</fullName>
    </recommendedName>
</protein>
<organism evidence="1 2">
    <name type="scientific">Hyunsoonleella pacifica</name>
    <dbReference type="NCBI Taxonomy" id="1080224"/>
    <lineage>
        <taxon>Bacteria</taxon>
        <taxon>Pseudomonadati</taxon>
        <taxon>Bacteroidota</taxon>
        <taxon>Flavobacteriia</taxon>
        <taxon>Flavobacteriales</taxon>
        <taxon>Flavobacteriaceae</taxon>
    </lineage>
</organism>
<proteinExistence type="predicted"/>
<dbReference type="OrthoDB" id="1451597at2"/>
<dbReference type="EMBL" id="SIRS01000004">
    <property type="protein sequence ID" value="TBN15410.1"/>
    <property type="molecule type" value="Genomic_DNA"/>
</dbReference>
<dbReference type="AlphaFoldDB" id="A0A4Q9FMH8"/>
<gene>
    <name evidence="1" type="ORF">EYD46_09730</name>
</gene>
<sequence length="124" mass="13867">MKHLIKTSFIFLLFVAVSSCSKEDVNEQQSLHGVWDNVQITDNQTDIIRLVFGEDNTGLLINRVELAIGGVTSVTESFSWINTDGVVEIDNNKTYIMNAQGQLVSSASSELILDKVSDDYLKYY</sequence>
<dbReference type="RefSeq" id="WP_130936896.1">
    <property type="nucleotide sequence ID" value="NZ_BMEE01000004.1"/>
</dbReference>
<comment type="caution">
    <text evidence="1">The sequence shown here is derived from an EMBL/GenBank/DDBJ whole genome shotgun (WGS) entry which is preliminary data.</text>
</comment>
<accession>A0A4Q9FMH8</accession>
<reference evidence="1 2" key="1">
    <citation type="journal article" date="2015" name="Int. J. Syst. Evol. Microbiol.">
        <title>Hyunsoonleella pacifica sp. nov., isolated from seawater of South Pacific Gyre.</title>
        <authorList>
            <person name="Gao X."/>
            <person name="Zhang Z."/>
            <person name="Dai X."/>
            <person name="Zhang X.H."/>
        </authorList>
    </citation>
    <scope>NUCLEOTIDE SEQUENCE [LARGE SCALE GENOMIC DNA]</scope>
    <source>
        <strain evidence="1 2">SW033</strain>
    </source>
</reference>
<evidence type="ECO:0008006" key="3">
    <source>
        <dbReference type="Google" id="ProtNLM"/>
    </source>
</evidence>
<evidence type="ECO:0000313" key="1">
    <source>
        <dbReference type="EMBL" id="TBN15410.1"/>
    </source>
</evidence>